<feature type="compositionally biased region" description="Gly residues" evidence="1">
    <location>
        <begin position="19"/>
        <end position="30"/>
    </location>
</feature>
<organism evidence="2">
    <name type="scientific">uncultured Craurococcus sp</name>
    <dbReference type="NCBI Taxonomy" id="1135998"/>
    <lineage>
        <taxon>Bacteria</taxon>
        <taxon>Pseudomonadati</taxon>
        <taxon>Pseudomonadota</taxon>
        <taxon>Alphaproteobacteria</taxon>
        <taxon>Acetobacterales</taxon>
        <taxon>Acetobacteraceae</taxon>
        <taxon>Craurococcus</taxon>
        <taxon>environmental samples</taxon>
    </lineage>
</organism>
<dbReference type="EMBL" id="CADCTD010000147">
    <property type="protein sequence ID" value="CAA9271581.1"/>
    <property type="molecule type" value="Genomic_DNA"/>
</dbReference>
<name>A0A6J4J852_9PROT</name>
<evidence type="ECO:0000313" key="2">
    <source>
        <dbReference type="EMBL" id="CAA9271581.1"/>
    </source>
</evidence>
<dbReference type="InterPro" id="IPR011727">
    <property type="entry name" value="CHP02117"/>
</dbReference>
<proteinExistence type="predicted"/>
<evidence type="ECO:0000256" key="1">
    <source>
        <dbReference type="SAM" id="MobiDB-lite"/>
    </source>
</evidence>
<protein>
    <recommendedName>
        <fullName evidence="3">DUF2459 domain-containing protein</fullName>
    </recommendedName>
</protein>
<evidence type="ECO:0008006" key="3">
    <source>
        <dbReference type="Google" id="ProtNLM"/>
    </source>
</evidence>
<accession>A0A6J4J852</accession>
<gene>
    <name evidence="2" type="ORF">AVDCRST_MAG27-3138</name>
</gene>
<feature type="region of interest" description="Disordered" evidence="1">
    <location>
        <begin position="1"/>
        <end position="30"/>
    </location>
</feature>
<sequence length="248" mass="25460">MAATADGMMAGSSGRHQAGSGGRRAAGTKPGGIGRRALLLGLPLAGCAALPPPDPGPRIAEIAVVDRGWHTDIALPVGAVPLHPWLAGLAAGFPGMTTMVVGFGDRGWLLDGDRSPLAPLRALLPGPGAVLLTALSAPPEAAFGPGQVVRLPLTAGQMDRLQQFLAGSLDRRWRLPDGRWQALAEGPYPGSVFHASPIVYSAAYTCNTWTADALAAARLPVHATGVVLAEQAMAWARQAAEGLSARGR</sequence>
<dbReference type="AlphaFoldDB" id="A0A6J4J852"/>
<reference evidence="2" key="1">
    <citation type="submission" date="2020-02" db="EMBL/GenBank/DDBJ databases">
        <authorList>
            <person name="Meier V. D."/>
        </authorList>
    </citation>
    <scope>NUCLEOTIDE SEQUENCE</scope>
    <source>
        <strain evidence="2">AVDCRST_MAG27</strain>
    </source>
</reference>
<dbReference type="Pfam" id="PF09601">
    <property type="entry name" value="DUF2459"/>
    <property type="match status" value="1"/>
</dbReference>